<evidence type="ECO:0000313" key="2">
    <source>
        <dbReference type="Proteomes" id="UP000799118"/>
    </source>
</evidence>
<dbReference type="EMBL" id="ML769403">
    <property type="protein sequence ID" value="KAE9406313.1"/>
    <property type="molecule type" value="Genomic_DNA"/>
</dbReference>
<organism evidence="1 2">
    <name type="scientific">Gymnopus androsaceus JB14</name>
    <dbReference type="NCBI Taxonomy" id="1447944"/>
    <lineage>
        <taxon>Eukaryota</taxon>
        <taxon>Fungi</taxon>
        <taxon>Dikarya</taxon>
        <taxon>Basidiomycota</taxon>
        <taxon>Agaricomycotina</taxon>
        <taxon>Agaricomycetes</taxon>
        <taxon>Agaricomycetidae</taxon>
        <taxon>Agaricales</taxon>
        <taxon>Marasmiineae</taxon>
        <taxon>Omphalotaceae</taxon>
        <taxon>Gymnopus</taxon>
    </lineage>
</organism>
<evidence type="ECO:0000313" key="1">
    <source>
        <dbReference type="EMBL" id="KAE9406313.1"/>
    </source>
</evidence>
<reference evidence="1" key="1">
    <citation type="journal article" date="2019" name="Environ. Microbiol.">
        <title>Fungal ecological strategies reflected in gene transcription - a case study of two litter decomposers.</title>
        <authorList>
            <person name="Barbi F."/>
            <person name="Kohler A."/>
            <person name="Barry K."/>
            <person name="Baskaran P."/>
            <person name="Daum C."/>
            <person name="Fauchery L."/>
            <person name="Ihrmark K."/>
            <person name="Kuo A."/>
            <person name="LaButti K."/>
            <person name="Lipzen A."/>
            <person name="Morin E."/>
            <person name="Grigoriev I.V."/>
            <person name="Henrissat B."/>
            <person name="Lindahl B."/>
            <person name="Martin F."/>
        </authorList>
    </citation>
    <scope>NUCLEOTIDE SEQUENCE</scope>
    <source>
        <strain evidence="1">JB14</strain>
    </source>
</reference>
<gene>
    <name evidence="1" type="ORF">BT96DRAFT_811039</name>
</gene>
<dbReference type="AlphaFoldDB" id="A0A6A4I8Z9"/>
<name>A0A6A4I8Z9_9AGAR</name>
<sequence>MEIVRTKDRLIPPGRKVIQGGYEEDGTVLFHNVATIDGVKLPGKTATRLGGCNVPFRGQEYPVRDNYEIL</sequence>
<keyword evidence="2" id="KW-1185">Reference proteome</keyword>
<accession>A0A6A4I8Z9</accession>
<dbReference type="Proteomes" id="UP000799118">
    <property type="component" value="Unassembled WGS sequence"/>
</dbReference>
<dbReference type="Pfam" id="PF11901">
    <property type="entry name" value="DM9"/>
    <property type="match status" value="1"/>
</dbReference>
<protein>
    <submittedName>
        <fullName evidence="1">Uncharacterized protein</fullName>
    </submittedName>
</protein>
<proteinExistence type="predicted"/>
<dbReference type="OrthoDB" id="2142040at2759"/>
<dbReference type="InterPro" id="IPR006616">
    <property type="entry name" value="DM9_repeat"/>
</dbReference>